<reference evidence="2 3" key="1">
    <citation type="submission" date="2023-06" db="EMBL/GenBank/DDBJ databases">
        <title>Cellulomonas sp. MW4 Whole genome sequence.</title>
        <authorList>
            <person name="Park S."/>
        </authorList>
    </citation>
    <scope>NUCLEOTIDE SEQUENCE [LARGE SCALE GENOMIC DNA]</scope>
    <source>
        <strain evidence="2 3">MW4</strain>
    </source>
</reference>
<dbReference type="SUPFAM" id="SSF48452">
    <property type="entry name" value="TPR-like"/>
    <property type="match status" value="1"/>
</dbReference>
<protein>
    <submittedName>
        <fullName evidence="2">CHAT domain-containing protein</fullName>
    </submittedName>
</protein>
<dbReference type="Proteomes" id="UP001529338">
    <property type="component" value="Unassembled WGS sequence"/>
</dbReference>
<dbReference type="Gene3D" id="1.25.40.10">
    <property type="entry name" value="Tetratricopeptide repeat domain"/>
    <property type="match status" value="1"/>
</dbReference>
<accession>A0ABT7SDT2</accession>
<dbReference type="InterPro" id="IPR011990">
    <property type="entry name" value="TPR-like_helical_dom_sf"/>
</dbReference>
<gene>
    <name evidence="2" type="ORF">QRT04_05320</name>
</gene>
<proteinExistence type="predicted"/>
<comment type="caution">
    <text evidence="2">The sequence shown here is derived from an EMBL/GenBank/DDBJ whole genome shotgun (WGS) entry which is preliminary data.</text>
</comment>
<dbReference type="EMBL" id="JAUCGQ010000001">
    <property type="protein sequence ID" value="MDM7854347.1"/>
    <property type="molecule type" value="Genomic_DNA"/>
</dbReference>
<organism evidence="2 3">
    <name type="scientific">Cellulomonas alba</name>
    <dbReference type="NCBI Taxonomy" id="3053467"/>
    <lineage>
        <taxon>Bacteria</taxon>
        <taxon>Bacillati</taxon>
        <taxon>Actinomycetota</taxon>
        <taxon>Actinomycetes</taxon>
        <taxon>Micrococcales</taxon>
        <taxon>Cellulomonadaceae</taxon>
        <taxon>Cellulomonas</taxon>
    </lineage>
</organism>
<name>A0ABT7SDT2_9CELL</name>
<keyword evidence="3" id="KW-1185">Reference proteome</keyword>
<evidence type="ECO:0000259" key="1">
    <source>
        <dbReference type="Pfam" id="PF12770"/>
    </source>
</evidence>
<dbReference type="Pfam" id="PF12770">
    <property type="entry name" value="CHAT"/>
    <property type="match status" value="1"/>
</dbReference>
<dbReference type="RefSeq" id="WP_289454068.1">
    <property type="nucleotide sequence ID" value="NZ_JAUCGQ010000001.1"/>
</dbReference>
<sequence>MTQTGGPAAGPPALGALIDQVQRAEDDNAEGRSQQARRRLRPVLQVLDQLDESPDVVRLRGRALIELARSEAETRTGPEASLDRLDAMLAAGAADAETGWPGLAPAVAGLRGFLAVRAGRSDEALARLDDAVRLIDDAEPIDACRALLNRGVLHADLRDLPRARSDSLECARRARAAGFARLVFKANHNLGYWNFVAGRLPEALERMEAAAGSLPGPAWPTQILDRARVLLEAGLIGVADQTFAEAAEVFAAQHLPRDVAECELGRAECALLRGEPAAALPLVAAARARFKRRGDDAWVLRAEQLALQAEARALAMAGSAPRDREWAALARRAARVEAGARAGGRESWALAAGYVRLEAQLAQGRLADPAAVLEALGPVRAGDPIGLRLYGRRIRAMLALAAHQRSRAARHVRAGQRDLALHRSRFGSLDLRTAGAVHGVALADLDVDIALATGRSGAVLDAAERARSVIGGTPRVNPPSDPESAQLLTDLRSLVEKHRDTPAATARDRLRAQRDEQRLKHAILARSWHEKGRASGDRTSDVDELRTALARRPQTTLVDVLEHQGRLLAVVVDERGSRLVGLGAVDEVVELVRRTHADLEVTANPLVPAPLRDAALRSLARGLDGLEGRLRDVVAPSGELVVVASGWLAALPWAMLTPRVGRPTVVAPSVQHWLEHAGTASRAPAEVVAAAGPGLKHAEDEVRGVAALWPGARAMVGGDATVERVTQALSSPGVVHLAAHGRHEPDNPLFSSVRLADGPLFAHELDTGGDVPELVLLSSCEIGRASIRAGGEALGFASVLLRTGVGCVVAAAAPLPDETARQVMTRTHALLRAGTPVAEALATATAERAEESGERVPLVTLGAPL</sequence>
<feature type="domain" description="CHAT" evidence="1">
    <location>
        <begin position="635"/>
        <end position="849"/>
    </location>
</feature>
<dbReference type="InterPro" id="IPR024983">
    <property type="entry name" value="CHAT_dom"/>
</dbReference>
<evidence type="ECO:0000313" key="3">
    <source>
        <dbReference type="Proteomes" id="UP001529338"/>
    </source>
</evidence>
<evidence type="ECO:0000313" key="2">
    <source>
        <dbReference type="EMBL" id="MDM7854347.1"/>
    </source>
</evidence>